<keyword evidence="4" id="KW-1003">Cell membrane</keyword>
<dbReference type="GO" id="GO:0020037">
    <property type="term" value="F:heme binding"/>
    <property type="evidence" value="ECO:0007669"/>
    <property type="project" value="TreeGrafter"/>
</dbReference>
<keyword evidence="9 13" id="KW-1133">Transmembrane helix</keyword>
<sequence>MVDHNSSFAATLLDTHRNSGVLIWTVSMTRLVWLHNYAYLPPFPEGMPRLQQTIAKANEYGLYALLLVQPITGLGRVLLRGAPFDLFIWEAPALFEPNDAIRHLLEKAHEFGANALFALIGLHAGAALFHRLILRDGVLQRMLPWNSQAVGVGEPIRGRLPVRRNKTNSRSVLAHGRRSF</sequence>
<comment type="cofactor">
    <cofactor evidence="1">
        <name>heme b</name>
        <dbReference type="ChEBI" id="CHEBI:60344"/>
    </cofactor>
</comment>
<evidence type="ECO:0000256" key="2">
    <source>
        <dbReference type="ARBA" id="ARBA00004651"/>
    </source>
</evidence>
<gene>
    <name evidence="15" type="ORF">AYJ54_01955</name>
</gene>
<evidence type="ECO:0000256" key="5">
    <source>
        <dbReference type="ARBA" id="ARBA00022617"/>
    </source>
</evidence>
<dbReference type="Pfam" id="PF01292">
    <property type="entry name" value="Ni_hydr_CYTB"/>
    <property type="match status" value="1"/>
</dbReference>
<dbReference type="PANTHER" id="PTHR30529">
    <property type="entry name" value="CYTOCHROME B561"/>
    <property type="match status" value="1"/>
</dbReference>
<evidence type="ECO:0000256" key="13">
    <source>
        <dbReference type="SAM" id="Phobius"/>
    </source>
</evidence>
<evidence type="ECO:0000256" key="11">
    <source>
        <dbReference type="ARBA" id="ARBA00023136"/>
    </source>
</evidence>
<keyword evidence="11 13" id="KW-0472">Membrane</keyword>
<keyword evidence="8" id="KW-0249">Electron transport</keyword>
<evidence type="ECO:0000259" key="14">
    <source>
        <dbReference type="Pfam" id="PF01292"/>
    </source>
</evidence>
<evidence type="ECO:0000256" key="9">
    <source>
        <dbReference type="ARBA" id="ARBA00022989"/>
    </source>
</evidence>
<reference evidence="15 16" key="1">
    <citation type="submission" date="2016-03" db="EMBL/GenBank/DDBJ databases">
        <title>Draft Genome Sequence of the Strain BR 10245 (Bradyrhizobium sp.) isolated from nodules of Centrolobium paraense.</title>
        <authorList>
            <person name="Simoes-Araujo J.L.Sr."/>
            <person name="Barauna A.C."/>
            <person name="Silva K."/>
            <person name="Zilli J.E."/>
        </authorList>
    </citation>
    <scope>NUCLEOTIDE SEQUENCE [LARGE SCALE GENOMIC DNA]</scope>
    <source>
        <strain evidence="15 16">BR 10245</strain>
    </source>
</reference>
<comment type="subcellular location">
    <subcellularLocation>
        <location evidence="2">Cell membrane</location>
        <topology evidence="2">Multi-pass membrane protein</topology>
    </subcellularLocation>
</comment>
<evidence type="ECO:0000313" key="15">
    <source>
        <dbReference type="EMBL" id="OAF05688.1"/>
    </source>
</evidence>
<proteinExistence type="inferred from homology"/>
<keyword evidence="6 13" id="KW-0812">Transmembrane</keyword>
<dbReference type="InterPro" id="IPR052168">
    <property type="entry name" value="Cytochrome_b561_oxidase"/>
</dbReference>
<evidence type="ECO:0000256" key="12">
    <source>
        <dbReference type="ARBA" id="ARBA00037975"/>
    </source>
</evidence>
<dbReference type="GO" id="GO:0009055">
    <property type="term" value="F:electron transfer activity"/>
    <property type="evidence" value="ECO:0007669"/>
    <property type="project" value="InterPro"/>
</dbReference>
<evidence type="ECO:0000256" key="1">
    <source>
        <dbReference type="ARBA" id="ARBA00001970"/>
    </source>
</evidence>
<organism evidence="15 16">
    <name type="scientific">Bradyrhizobium centrolobii</name>
    <dbReference type="NCBI Taxonomy" id="1505087"/>
    <lineage>
        <taxon>Bacteria</taxon>
        <taxon>Pseudomonadati</taxon>
        <taxon>Pseudomonadota</taxon>
        <taxon>Alphaproteobacteria</taxon>
        <taxon>Hyphomicrobiales</taxon>
        <taxon>Nitrobacteraceae</taxon>
        <taxon>Bradyrhizobium</taxon>
    </lineage>
</organism>
<dbReference type="STRING" id="1505087.AYJ54_01955"/>
<dbReference type="Proteomes" id="UP000076959">
    <property type="component" value="Unassembled WGS sequence"/>
</dbReference>
<keyword evidence="10" id="KW-0408">Iron</keyword>
<feature type="transmembrane region" description="Helical" evidence="13">
    <location>
        <begin position="60"/>
        <end position="79"/>
    </location>
</feature>
<keyword evidence="7" id="KW-0479">Metal-binding</keyword>
<dbReference type="SUPFAM" id="SSF81342">
    <property type="entry name" value="Transmembrane di-heme cytochromes"/>
    <property type="match status" value="1"/>
</dbReference>
<comment type="caution">
    <text evidence="15">The sequence shown here is derived from an EMBL/GenBank/DDBJ whole genome shotgun (WGS) entry which is preliminary data.</text>
</comment>
<evidence type="ECO:0000256" key="6">
    <source>
        <dbReference type="ARBA" id="ARBA00022692"/>
    </source>
</evidence>
<dbReference type="GO" id="GO:0005886">
    <property type="term" value="C:plasma membrane"/>
    <property type="evidence" value="ECO:0007669"/>
    <property type="project" value="UniProtKB-SubCell"/>
</dbReference>
<evidence type="ECO:0000256" key="7">
    <source>
        <dbReference type="ARBA" id="ARBA00022723"/>
    </source>
</evidence>
<feature type="transmembrane region" description="Helical" evidence="13">
    <location>
        <begin position="20"/>
        <end position="39"/>
    </location>
</feature>
<evidence type="ECO:0000256" key="3">
    <source>
        <dbReference type="ARBA" id="ARBA00022448"/>
    </source>
</evidence>
<evidence type="ECO:0000256" key="8">
    <source>
        <dbReference type="ARBA" id="ARBA00022982"/>
    </source>
</evidence>
<dbReference type="InterPro" id="IPR016174">
    <property type="entry name" value="Di-haem_cyt_TM"/>
</dbReference>
<protein>
    <recommendedName>
        <fullName evidence="14">Cytochrome b561 bacterial/Ni-hydrogenase domain-containing protein</fullName>
    </recommendedName>
</protein>
<dbReference type="GO" id="GO:0046872">
    <property type="term" value="F:metal ion binding"/>
    <property type="evidence" value="ECO:0007669"/>
    <property type="project" value="UniProtKB-KW"/>
</dbReference>
<keyword evidence="5" id="KW-0349">Heme</keyword>
<comment type="similarity">
    <text evidence="12">Belongs to the cytochrome b561 family.</text>
</comment>
<accession>A0A176YI34</accession>
<feature type="transmembrane region" description="Helical" evidence="13">
    <location>
        <begin position="111"/>
        <end position="134"/>
    </location>
</feature>
<dbReference type="EMBL" id="LUUB01000079">
    <property type="protein sequence ID" value="OAF05688.1"/>
    <property type="molecule type" value="Genomic_DNA"/>
</dbReference>
<evidence type="ECO:0000256" key="10">
    <source>
        <dbReference type="ARBA" id="ARBA00023004"/>
    </source>
</evidence>
<dbReference type="AlphaFoldDB" id="A0A176YI34"/>
<name>A0A176YI34_9BRAD</name>
<keyword evidence="3" id="KW-0813">Transport</keyword>
<dbReference type="GO" id="GO:0022904">
    <property type="term" value="P:respiratory electron transport chain"/>
    <property type="evidence" value="ECO:0007669"/>
    <property type="project" value="InterPro"/>
</dbReference>
<feature type="domain" description="Cytochrome b561 bacterial/Ni-hydrogenase" evidence="14">
    <location>
        <begin position="8"/>
        <end position="144"/>
    </location>
</feature>
<evidence type="ECO:0000256" key="4">
    <source>
        <dbReference type="ARBA" id="ARBA00022475"/>
    </source>
</evidence>
<dbReference type="InterPro" id="IPR011577">
    <property type="entry name" value="Cyt_b561_bac/Ni-Hgenase"/>
</dbReference>
<dbReference type="PANTHER" id="PTHR30529:SF1">
    <property type="entry name" value="CYTOCHROME B561 HOMOLOG 2"/>
    <property type="match status" value="1"/>
</dbReference>
<evidence type="ECO:0000313" key="16">
    <source>
        <dbReference type="Proteomes" id="UP000076959"/>
    </source>
</evidence>
<keyword evidence="16" id="KW-1185">Reference proteome</keyword>